<proteinExistence type="inferred from homology"/>
<dbReference type="EMBL" id="JBBWWR010000013">
    <property type="protein sequence ID" value="KAK8955340.1"/>
    <property type="molecule type" value="Genomic_DNA"/>
</dbReference>
<evidence type="ECO:0000256" key="2">
    <source>
        <dbReference type="ARBA" id="ARBA00005510"/>
    </source>
</evidence>
<accession>A0ABR2LYP8</accession>
<sequence>MAALSVYSDWEKPAGFTTPDEFNASEVAEALIGFLEPFDCPLFPIDDIFKAASDDPINNHFAAVPDNLPAAPAHDRVLAAVPDNLFDPENNLLSSRSPPADHCPLHCCAKRHRCCSSYDPQQTLCFESNPFAGFAAEFSPAKPPEPHYFRPTPLPERPKPLPPPQYFEQTPFSADFAFDLPPKTTSGSGLSVQSAAARERRKRISDKTQELSRLIPGGGKMSTAEMLLAGQKYVRFLQAQISILELDKFDKEKSGEEDELLRALISSAAIQEKLSKQGLCLVPAEIAAAFAADRRLKLNAFMERDINKFIVNS</sequence>
<dbReference type="Proteomes" id="UP001412067">
    <property type="component" value="Unassembled WGS sequence"/>
</dbReference>
<gene>
    <name evidence="8" type="primary">BHLH52</name>
    <name evidence="8" type="ORF">KSP40_PGU001669</name>
</gene>
<evidence type="ECO:0000256" key="6">
    <source>
        <dbReference type="SAM" id="MobiDB-lite"/>
    </source>
</evidence>
<keyword evidence="9" id="KW-1185">Reference proteome</keyword>
<dbReference type="InterPro" id="IPR011598">
    <property type="entry name" value="bHLH_dom"/>
</dbReference>
<keyword evidence="5" id="KW-0539">Nucleus</keyword>
<reference evidence="8 9" key="1">
    <citation type="journal article" date="2022" name="Nat. Plants">
        <title>Genomes of leafy and leafless Platanthera orchids illuminate the evolution of mycoheterotrophy.</title>
        <authorList>
            <person name="Li M.H."/>
            <person name="Liu K.W."/>
            <person name="Li Z."/>
            <person name="Lu H.C."/>
            <person name="Ye Q.L."/>
            <person name="Zhang D."/>
            <person name="Wang J.Y."/>
            <person name="Li Y.F."/>
            <person name="Zhong Z.M."/>
            <person name="Liu X."/>
            <person name="Yu X."/>
            <person name="Liu D.K."/>
            <person name="Tu X.D."/>
            <person name="Liu B."/>
            <person name="Hao Y."/>
            <person name="Liao X.Y."/>
            <person name="Jiang Y.T."/>
            <person name="Sun W.H."/>
            <person name="Chen J."/>
            <person name="Chen Y.Q."/>
            <person name="Ai Y."/>
            <person name="Zhai J.W."/>
            <person name="Wu S.S."/>
            <person name="Zhou Z."/>
            <person name="Hsiao Y.Y."/>
            <person name="Wu W.L."/>
            <person name="Chen Y.Y."/>
            <person name="Lin Y.F."/>
            <person name="Hsu J.L."/>
            <person name="Li C.Y."/>
            <person name="Wang Z.W."/>
            <person name="Zhao X."/>
            <person name="Zhong W.Y."/>
            <person name="Ma X.K."/>
            <person name="Ma L."/>
            <person name="Huang J."/>
            <person name="Chen G.Z."/>
            <person name="Huang M.Z."/>
            <person name="Huang L."/>
            <person name="Peng D.H."/>
            <person name="Luo Y.B."/>
            <person name="Zou S.Q."/>
            <person name="Chen S.P."/>
            <person name="Lan S."/>
            <person name="Tsai W.C."/>
            <person name="Van de Peer Y."/>
            <person name="Liu Z.J."/>
        </authorList>
    </citation>
    <scope>NUCLEOTIDE SEQUENCE [LARGE SCALE GENOMIC DNA]</scope>
    <source>
        <strain evidence="8">Lor288</strain>
    </source>
</reference>
<dbReference type="Pfam" id="PF00010">
    <property type="entry name" value="HLH"/>
    <property type="match status" value="1"/>
</dbReference>
<evidence type="ECO:0000313" key="9">
    <source>
        <dbReference type="Proteomes" id="UP001412067"/>
    </source>
</evidence>
<dbReference type="SUPFAM" id="SSF47459">
    <property type="entry name" value="HLH, helix-loop-helix DNA-binding domain"/>
    <property type="match status" value="1"/>
</dbReference>
<evidence type="ECO:0000259" key="7">
    <source>
        <dbReference type="PROSITE" id="PS50888"/>
    </source>
</evidence>
<dbReference type="PROSITE" id="PS50888">
    <property type="entry name" value="BHLH"/>
    <property type="match status" value="1"/>
</dbReference>
<comment type="similarity">
    <text evidence="2">Belongs to the bHLH protein family.</text>
</comment>
<keyword evidence="4" id="KW-0804">Transcription</keyword>
<comment type="caution">
    <text evidence="8">The sequence shown here is derived from an EMBL/GenBank/DDBJ whole genome shotgun (WGS) entry which is preliminary data.</text>
</comment>
<evidence type="ECO:0000256" key="3">
    <source>
        <dbReference type="ARBA" id="ARBA00023015"/>
    </source>
</evidence>
<dbReference type="PANTHER" id="PTHR16223">
    <property type="entry name" value="TRANSCRIPTION FACTOR BHLH83-RELATED"/>
    <property type="match status" value="1"/>
</dbReference>
<keyword evidence="3" id="KW-0805">Transcription regulation</keyword>
<dbReference type="InterPro" id="IPR036638">
    <property type="entry name" value="HLH_DNA-bd_sf"/>
</dbReference>
<evidence type="ECO:0000256" key="4">
    <source>
        <dbReference type="ARBA" id="ARBA00023163"/>
    </source>
</evidence>
<evidence type="ECO:0000256" key="1">
    <source>
        <dbReference type="ARBA" id="ARBA00004123"/>
    </source>
</evidence>
<evidence type="ECO:0000313" key="8">
    <source>
        <dbReference type="EMBL" id="KAK8955340.1"/>
    </source>
</evidence>
<feature type="domain" description="BHLH" evidence="7">
    <location>
        <begin position="188"/>
        <end position="237"/>
    </location>
</feature>
<comment type="subcellular location">
    <subcellularLocation>
        <location evidence="1">Nucleus</location>
    </subcellularLocation>
</comment>
<name>A0ABR2LYP8_9ASPA</name>
<feature type="compositionally biased region" description="Polar residues" evidence="6">
    <location>
        <begin position="185"/>
        <end position="194"/>
    </location>
</feature>
<protein>
    <submittedName>
        <fullName evidence="8">Transcription factor bHLH52</fullName>
    </submittedName>
</protein>
<dbReference type="SMART" id="SM00353">
    <property type="entry name" value="HLH"/>
    <property type="match status" value="1"/>
</dbReference>
<dbReference type="PANTHER" id="PTHR16223:SF49">
    <property type="entry name" value="TRANSCRIPTION FACTOR BHLH52-RELATED"/>
    <property type="match status" value="1"/>
</dbReference>
<dbReference type="InterPro" id="IPR045843">
    <property type="entry name" value="IND-like"/>
</dbReference>
<organism evidence="8 9">
    <name type="scientific">Platanthera guangdongensis</name>
    <dbReference type="NCBI Taxonomy" id="2320717"/>
    <lineage>
        <taxon>Eukaryota</taxon>
        <taxon>Viridiplantae</taxon>
        <taxon>Streptophyta</taxon>
        <taxon>Embryophyta</taxon>
        <taxon>Tracheophyta</taxon>
        <taxon>Spermatophyta</taxon>
        <taxon>Magnoliopsida</taxon>
        <taxon>Liliopsida</taxon>
        <taxon>Asparagales</taxon>
        <taxon>Orchidaceae</taxon>
        <taxon>Orchidoideae</taxon>
        <taxon>Orchideae</taxon>
        <taxon>Orchidinae</taxon>
        <taxon>Platanthera</taxon>
    </lineage>
</organism>
<feature type="region of interest" description="Disordered" evidence="6">
    <location>
        <begin position="185"/>
        <end position="205"/>
    </location>
</feature>
<evidence type="ECO:0000256" key="5">
    <source>
        <dbReference type="ARBA" id="ARBA00023242"/>
    </source>
</evidence>
<dbReference type="Gene3D" id="4.10.280.10">
    <property type="entry name" value="Helix-loop-helix DNA-binding domain"/>
    <property type="match status" value="1"/>
</dbReference>